<name>A0A243W8V1_9BACT</name>
<dbReference type="OrthoDB" id="674301at2"/>
<reference evidence="1 2" key="1">
    <citation type="submission" date="2017-01" db="EMBL/GenBank/DDBJ databases">
        <title>A new Hymenobacter.</title>
        <authorList>
            <person name="Liang Y."/>
            <person name="Feng F."/>
        </authorList>
    </citation>
    <scope>NUCLEOTIDE SEQUENCE [LARGE SCALE GENOMIC DNA]</scope>
    <source>
        <strain evidence="1">MIMBbqt21</strain>
    </source>
</reference>
<proteinExistence type="predicted"/>
<keyword evidence="2" id="KW-1185">Reference proteome</keyword>
<dbReference type="Proteomes" id="UP000194873">
    <property type="component" value="Unassembled WGS sequence"/>
</dbReference>
<accession>A0A243W8V1</accession>
<sequence length="99" mass="11421">MARFHVSLHLPDVFDDAFMELIPRHRAFINHLIAENVVETYAISADRSRGWITMNGEDAAEVRAVVEQFPLYDFLSNIEIDELFLFDSVATRLPRISLN</sequence>
<dbReference type="EMBL" id="MTSE01000014">
    <property type="protein sequence ID" value="OUJ71809.1"/>
    <property type="molecule type" value="Genomic_DNA"/>
</dbReference>
<organism evidence="1 2">
    <name type="scientific">Hymenobacter crusticola</name>
    <dbReference type="NCBI Taxonomy" id="1770526"/>
    <lineage>
        <taxon>Bacteria</taxon>
        <taxon>Pseudomonadati</taxon>
        <taxon>Bacteroidota</taxon>
        <taxon>Cytophagia</taxon>
        <taxon>Cytophagales</taxon>
        <taxon>Hymenobacteraceae</taxon>
        <taxon>Hymenobacter</taxon>
    </lineage>
</organism>
<gene>
    <name evidence="1" type="ORF">BXP70_20885</name>
</gene>
<evidence type="ECO:0000313" key="2">
    <source>
        <dbReference type="Proteomes" id="UP000194873"/>
    </source>
</evidence>
<comment type="caution">
    <text evidence="1">The sequence shown here is derived from an EMBL/GenBank/DDBJ whole genome shotgun (WGS) entry which is preliminary data.</text>
</comment>
<protein>
    <recommendedName>
        <fullName evidence="3">Muconolactone isomerase domain-containing protein</fullName>
    </recommendedName>
</protein>
<dbReference type="RefSeq" id="WP_086596056.1">
    <property type="nucleotide sequence ID" value="NZ_MTSE01000014.1"/>
</dbReference>
<dbReference type="Gene3D" id="3.30.70.1060">
    <property type="entry name" value="Dimeric alpha+beta barrel"/>
    <property type="match status" value="1"/>
</dbReference>
<evidence type="ECO:0008006" key="3">
    <source>
        <dbReference type="Google" id="ProtNLM"/>
    </source>
</evidence>
<dbReference type="AlphaFoldDB" id="A0A243W8V1"/>
<evidence type="ECO:0000313" key="1">
    <source>
        <dbReference type="EMBL" id="OUJ71809.1"/>
    </source>
</evidence>